<accession>A0A5J4R2F4</accession>
<evidence type="ECO:0000313" key="1">
    <source>
        <dbReference type="EMBL" id="KAA6327892.1"/>
    </source>
</evidence>
<dbReference type="EMBL" id="SNRY01001913">
    <property type="protein sequence ID" value="KAA6327892.1"/>
    <property type="molecule type" value="Genomic_DNA"/>
</dbReference>
<reference evidence="1" key="1">
    <citation type="submission" date="2019-03" db="EMBL/GenBank/DDBJ databases">
        <title>Single cell metagenomics reveals metabolic interactions within the superorganism composed of flagellate Streblomastix strix and complex community of Bacteroidetes bacteria on its surface.</title>
        <authorList>
            <person name="Treitli S.C."/>
            <person name="Kolisko M."/>
            <person name="Husnik F."/>
            <person name="Keeling P."/>
            <person name="Hampl V."/>
        </authorList>
    </citation>
    <scope>NUCLEOTIDE SEQUENCE</scope>
    <source>
        <strain evidence="1">STM</strain>
    </source>
</reference>
<sequence>MSPSKLFLPLLFLFVAIYAKAQFTNYGSDPASFKWSVARTPHYKLIYPRGNDTLAYRYATLLETVYPHLGKTIGASHRKTFPVILHPANMRSNGMVTWAPRRMELITTPPPDMYAQSWDKQLAIHESRHVFQMNKIMRRGFNVLYYMIGEQAAGIASLPVPKWFFEGDAVTAETALSNSGRGRLPKFNMVYRAQSVSGKAYPFDKWLLGSYQDYTGNYYALGYDLTAYARYRYGADIWDKVTDRYTRYILHIPPFANAMKHYTGINETGLFKQMFSFLKQDWEKQDSIYTTTDNTYKPVYLSPETKQYTSYEYPQVLNDSMVIAVKSSLYDIHSLVVLKNGREKRLTHIGTINSRILLNNNRIYWTEYQPGLRWTHKNHSVVKYYDLTKKRIITLTPRGRYLSPSVDADGKTIAVSRFSESGMNQILLIDANTGKETACYDVPNNAFA</sequence>
<feature type="non-terminal residue" evidence="1">
    <location>
        <position position="448"/>
    </location>
</feature>
<gene>
    <name evidence="1" type="ORF">EZS27_023160</name>
</gene>
<dbReference type="AlphaFoldDB" id="A0A5J4R2F4"/>
<protein>
    <submittedName>
        <fullName evidence="1">Protein TolB</fullName>
    </submittedName>
</protein>
<dbReference type="SUPFAM" id="SSF69304">
    <property type="entry name" value="Tricorn protease N-terminal domain"/>
    <property type="match status" value="1"/>
</dbReference>
<organism evidence="1">
    <name type="scientific">termite gut metagenome</name>
    <dbReference type="NCBI Taxonomy" id="433724"/>
    <lineage>
        <taxon>unclassified sequences</taxon>
        <taxon>metagenomes</taxon>
        <taxon>organismal metagenomes</taxon>
    </lineage>
</organism>
<proteinExistence type="predicted"/>
<comment type="caution">
    <text evidence="1">The sequence shown here is derived from an EMBL/GenBank/DDBJ whole genome shotgun (WGS) entry which is preliminary data.</text>
</comment>
<name>A0A5J4R2F4_9ZZZZ</name>